<proteinExistence type="predicted"/>
<dbReference type="SUPFAM" id="SSF46785">
    <property type="entry name" value="Winged helix' DNA-binding domain"/>
    <property type="match status" value="1"/>
</dbReference>
<dbReference type="InterPro" id="IPR036388">
    <property type="entry name" value="WH-like_DNA-bd_sf"/>
</dbReference>
<dbReference type="PANTHER" id="PTHR38600:SF1">
    <property type="entry name" value="TRANSCRIPTIONAL REGULATORY PROTEIN"/>
    <property type="match status" value="1"/>
</dbReference>
<dbReference type="InterPro" id="IPR036390">
    <property type="entry name" value="WH_DNA-bd_sf"/>
</dbReference>
<evidence type="ECO:0000313" key="4">
    <source>
        <dbReference type="Proteomes" id="UP001500635"/>
    </source>
</evidence>
<dbReference type="Gene3D" id="1.10.10.10">
    <property type="entry name" value="Winged helix-like DNA-binding domain superfamily/Winged helix DNA-binding domain"/>
    <property type="match status" value="1"/>
</dbReference>
<dbReference type="Pfam" id="PF01022">
    <property type="entry name" value="HTH_5"/>
    <property type="match status" value="1"/>
</dbReference>
<evidence type="ECO:0000313" key="3">
    <source>
        <dbReference type="EMBL" id="GAA4402745.1"/>
    </source>
</evidence>
<dbReference type="PANTHER" id="PTHR38600">
    <property type="entry name" value="TRANSCRIPTIONAL REGULATORY PROTEIN"/>
    <property type="match status" value="1"/>
</dbReference>
<dbReference type="InterPro" id="IPR011991">
    <property type="entry name" value="ArsR-like_HTH"/>
</dbReference>
<reference evidence="4" key="1">
    <citation type="journal article" date="2019" name="Int. J. Syst. Evol. Microbiol.">
        <title>The Global Catalogue of Microorganisms (GCM) 10K type strain sequencing project: providing services to taxonomists for standard genome sequencing and annotation.</title>
        <authorList>
            <consortium name="The Broad Institute Genomics Platform"/>
            <consortium name="The Broad Institute Genome Sequencing Center for Infectious Disease"/>
            <person name="Wu L."/>
            <person name="Ma J."/>
        </authorList>
    </citation>
    <scope>NUCLEOTIDE SEQUENCE [LARGE SCALE GENOMIC DNA]</scope>
    <source>
        <strain evidence="4">JCM 17688</strain>
    </source>
</reference>
<keyword evidence="4" id="KW-1185">Reference proteome</keyword>
<accession>A0ABP8K9V5</accession>
<comment type="caution">
    <text evidence="3">The sequence shown here is derived from an EMBL/GenBank/DDBJ whole genome shotgun (WGS) entry which is preliminary data.</text>
</comment>
<organism evidence="3 4">
    <name type="scientific">Tsukamurella soli</name>
    <dbReference type="NCBI Taxonomy" id="644556"/>
    <lineage>
        <taxon>Bacteria</taxon>
        <taxon>Bacillati</taxon>
        <taxon>Actinomycetota</taxon>
        <taxon>Actinomycetes</taxon>
        <taxon>Mycobacteriales</taxon>
        <taxon>Tsukamurellaceae</taxon>
        <taxon>Tsukamurella</taxon>
    </lineage>
</organism>
<dbReference type="Proteomes" id="UP001500635">
    <property type="component" value="Unassembled WGS sequence"/>
</dbReference>
<sequence length="139" mass="14900">MGVTAPARFPSDAGDGPPPAGVDDAFAALADPVRRRVVELLAERPYRAGELAAAIGTSPSTLSKHLRVLRTRGLVQETHPEFDARVRIFHLRSAPMVELRNWLALAERGWTEQLTAFARHLAEDGQGAGPDADGTGVDP</sequence>
<feature type="domain" description="HTH arsR-type" evidence="2">
    <location>
        <begin position="14"/>
        <end position="108"/>
    </location>
</feature>
<evidence type="ECO:0000256" key="1">
    <source>
        <dbReference type="SAM" id="MobiDB-lite"/>
    </source>
</evidence>
<dbReference type="InterPro" id="IPR001845">
    <property type="entry name" value="HTH_ArsR_DNA-bd_dom"/>
</dbReference>
<protein>
    <recommendedName>
        <fullName evidence="2">HTH arsR-type domain-containing protein</fullName>
    </recommendedName>
</protein>
<dbReference type="NCBIfam" id="NF033788">
    <property type="entry name" value="HTH_metalloreg"/>
    <property type="match status" value="1"/>
</dbReference>
<dbReference type="CDD" id="cd00090">
    <property type="entry name" value="HTH_ARSR"/>
    <property type="match status" value="1"/>
</dbReference>
<gene>
    <name evidence="3" type="ORF">GCM10023147_43640</name>
</gene>
<feature type="region of interest" description="Disordered" evidence="1">
    <location>
        <begin position="1"/>
        <end position="21"/>
    </location>
</feature>
<dbReference type="PROSITE" id="PS50987">
    <property type="entry name" value="HTH_ARSR_2"/>
    <property type="match status" value="1"/>
</dbReference>
<feature type="compositionally biased region" description="Low complexity" evidence="1">
    <location>
        <begin position="10"/>
        <end position="21"/>
    </location>
</feature>
<dbReference type="SMART" id="SM00418">
    <property type="entry name" value="HTH_ARSR"/>
    <property type="match status" value="1"/>
</dbReference>
<dbReference type="EMBL" id="BAABFR010000101">
    <property type="protein sequence ID" value="GAA4402745.1"/>
    <property type="molecule type" value="Genomic_DNA"/>
</dbReference>
<dbReference type="PRINTS" id="PR00778">
    <property type="entry name" value="HTHARSR"/>
</dbReference>
<evidence type="ECO:0000259" key="2">
    <source>
        <dbReference type="PROSITE" id="PS50987"/>
    </source>
</evidence>
<name>A0ABP8K9V5_9ACTN</name>